<sequence>MVAQGQAGIIQGEIREAATAGLAIVVVVTAVTIIGDRLSQIQREAR</sequence>
<protein>
    <recommendedName>
        <fullName evidence="4">ABC transporter permease</fullName>
    </recommendedName>
</protein>
<accession>A0ABX1DQ03</accession>
<keyword evidence="1" id="KW-0472">Membrane</keyword>
<evidence type="ECO:0000313" key="2">
    <source>
        <dbReference type="EMBL" id="NKC05031.1"/>
    </source>
</evidence>
<reference evidence="2 3" key="1">
    <citation type="submission" date="2020-03" db="EMBL/GenBank/DDBJ databases">
        <title>Whole genome sequencing of clinical and environmental type strains of Ochrobactrum.</title>
        <authorList>
            <person name="Dharne M."/>
        </authorList>
    </citation>
    <scope>NUCLEOTIDE SEQUENCE [LARGE SCALE GENOMIC DNA]</scope>
    <source>
        <strain evidence="2 3">CIP 109452</strain>
    </source>
</reference>
<dbReference type="Proteomes" id="UP000704467">
    <property type="component" value="Unassembled WGS sequence"/>
</dbReference>
<evidence type="ECO:0000313" key="3">
    <source>
        <dbReference type="Proteomes" id="UP000704467"/>
    </source>
</evidence>
<name>A0ABX1DQ03_9HYPH</name>
<dbReference type="EMBL" id="JAAVLN010000003">
    <property type="protein sequence ID" value="NKC05031.1"/>
    <property type="molecule type" value="Genomic_DNA"/>
</dbReference>
<keyword evidence="1" id="KW-0812">Transmembrane</keyword>
<keyword evidence="3" id="KW-1185">Reference proteome</keyword>
<evidence type="ECO:0008006" key="4">
    <source>
        <dbReference type="Google" id="ProtNLM"/>
    </source>
</evidence>
<evidence type="ECO:0000256" key="1">
    <source>
        <dbReference type="SAM" id="Phobius"/>
    </source>
</evidence>
<feature type="transmembrane region" description="Helical" evidence="1">
    <location>
        <begin position="20"/>
        <end position="38"/>
    </location>
</feature>
<comment type="caution">
    <text evidence="2">The sequence shown here is derived from an EMBL/GenBank/DDBJ whole genome shotgun (WGS) entry which is preliminary data.</text>
</comment>
<gene>
    <name evidence="2" type="ORF">HED55_23220</name>
</gene>
<keyword evidence="1" id="KW-1133">Transmembrane helix</keyword>
<organism evidence="2 3">
    <name type="scientific">Brucella haematophila</name>
    <dbReference type="NCBI Taxonomy" id="419474"/>
    <lineage>
        <taxon>Bacteria</taxon>
        <taxon>Pseudomonadati</taxon>
        <taxon>Pseudomonadota</taxon>
        <taxon>Alphaproteobacteria</taxon>
        <taxon>Hyphomicrobiales</taxon>
        <taxon>Brucellaceae</taxon>
        <taxon>Brucella/Ochrobactrum group</taxon>
        <taxon>Brucella</taxon>
    </lineage>
</organism>
<proteinExistence type="predicted"/>